<dbReference type="STRING" id="151894.SAMN04488524_2242"/>
<dbReference type="Proteomes" id="UP000192756">
    <property type="component" value="Unassembled WGS sequence"/>
</dbReference>
<dbReference type="InterPro" id="IPR013249">
    <property type="entry name" value="RNA_pol_sigma70_r4_t2"/>
</dbReference>
<dbReference type="Pfam" id="PF08281">
    <property type="entry name" value="Sigma70_r4_2"/>
    <property type="match status" value="1"/>
</dbReference>
<proteinExistence type="inferred from homology"/>
<dbReference type="Gene3D" id="1.10.10.10">
    <property type="entry name" value="Winged helix-like DNA-binding domain superfamily/Winged helix DNA-binding domain"/>
    <property type="match status" value="1"/>
</dbReference>
<evidence type="ECO:0000259" key="5">
    <source>
        <dbReference type="Pfam" id="PF04542"/>
    </source>
</evidence>
<dbReference type="GO" id="GO:0003677">
    <property type="term" value="F:DNA binding"/>
    <property type="evidence" value="ECO:0007669"/>
    <property type="project" value="InterPro"/>
</dbReference>
<organism evidence="7 8">
    <name type="scientific">Pedobacter africanus</name>
    <dbReference type="NCBI Taxonomy" id="151894"/>
    <lineage>
        <taxon>Bacteria</taxon>
        <taxon>Pseudomonadati</taxon>
        <taxon>Bacteroidota</taxon>
        <taxon>Sphingobacteriia</taxon>
        <taxon>Sphingobacteriales</taxon>
        <taxon>Sphingobacteriaceae</taxon>
        <taxon>Pedobacter</taxon>
    </lineage>
</organism>
<keyword evidence="8" id="KW-1185">Reference proteome</keyword>
<reference evidence="8" key="1">
    <citation type="submission" date="2017-04" db="EMBL/GenBank/DDBJ databases">
        <authorList>
            <person name="Varghese N."/>
            <person name="Submissions S."/>
        </authorList>
    </citation>
    <scope>NUCLEOTIDE SEQUENCE [LARGE SCALE GENOMIC DNA]</scope>
    <source>
        <strain evidence="8">DSM 12126</strain>
    </source>
</reference>
<dbReference type="SUPFAM" id="SSF88659">
    <property type="entry name" value="Sigma3 and sigma4 domains of RNA polymerase sigma factors"/>
    <property type="match status" value="1"/>
</dbReference>
<dbReference type="InterPro" id="IPR014327">
    <property type="entry name" value="RNA_pol_sigma70_bacteroid"/>
</dbReference>
<dbReference type="NCBIfam" id="TIGR02985">
    <property type="entry name" value="Sig70_bacteroi1"/>
    <property type="match status" value="1"/>
</dbReference>
<dbReference type="InterPro" id="IPR013324">
    <property type="entry name" value="RNA_pol_sigma_r3/r4-like"/>
</dbReference>
<keyword evidence="4" id="KW-0804">Transcription</keyword>
<evidence type="ECO:0000313" key="8">
    <source>
        <dbReference type="Proteomes" id="UP000192756"/>
    </source>
</evidence>
<keyword evidence="2" id="KW-0805">Transcription regulation</keyword>
<keyword evidence="3" id="KW-0731">Sigma factor</keyword>
<evidence type="ECO:0000259" key="6">
    <source>
        <dbReference type="Pfam" id="PF08281"/>
    </source>
</evidence>
<dbReference type="CDD" id="cd06171">
    <property type="entry name" value="Sigma70_r4"/>
    <property type="match status" value="1"/>
</dbReference>
<dbReference type="AlphaFoldDB" id="A0A1W2BCX8"/>
<dbReference type="GO" id="GO:0006352">
    <property type="term" value="P:DNA-templated transcription initiation"/>
    <property type="evidence" value="ECO:0007669"/>
    <property type="project" value="InterPro"/>
</dbReference>
<dbReference type="RefSeq" id="WP_084238476.1">
    <property type="nucleotide sequence ID" value="NZ_FWXT01000001.1"/>
</dbReference>
<dbReference type="Gene3D" id="1.10.1740.10">
    <property type="match status" value="1"/>
</dbReference>
<evidence type="ECO:0000256" key="3">
    <source>
        <dbReference type="ARBA" id="ARBA00023082"/>
    </source>
</evidence>
<accession>A0A1W2BCX8</accession>
<feature type="domain" description="RNA polymerase sigma factor 70 region 4 type 2" evidence="6">
    <location>
        <begin position="125"/>
        <end position="175"/>
    </location>
</feature>
<dbReference type="PANTHER" id="PTHR43133">
    <property type="entry name" value="RNA POLYMERASE ECF-TYPE SIGMA FACTO"/>
    <property type="match status" value="1"/>
</dbReference>
<dbReference type="OrthoDB" id="659569at2"/>
<gene>
    <name evidence="7" type="ORF">SAMN04488524_2242</name>
</gene>
<sequence>MKINYSSCPDIELVNLLSEDDEHAYLEIFSRYNKLLYSHAYNKLREREDAKDIVSEVFYALWAKRQQTLPRENLVGYLFMAVRYKIADFLSRKQVKQNYIASLQTYIDQSGAYTDHLVREKQLKEIIEEEVSALPARMQEIFRMSRFEQMSHKEIAEKLELSEQTIKDQVKKALRILRIKLGLIAYLTLFFKIF</sequence>
<evidence type="ECO:0000256" key="1">
    <source>
        <dbReference type="ARBA" id="ARBA00010641"/>
    </source>
</evidence>
<dbReference type="InterPro" id="IPR013325">
    <property type="entry name" value="RNA_pol_sigma_r2"/>
</dbReference>
<name>A0A1W2BCX8_9SPHI</name>
<dbReference type="Pfam" id="PF04542">
    <property type="entry name" value="Sigma70_r2"/>
    <property type="match status" value="1"/>
</dbReference>
<dbReference type="PANTHER" id="PTHR43133:SF46">
    <property type="entry name" value="RNA POLYMERASE SIGMA-70 FACTOR ECF SUBFAMILY"/>
    <property type="match status" value="1"/>
</dbReference>
<dbReference type="InterPro" id="IPR039425">
    <property type="entry name" value="RNA_pol_sigma-70-like"/>
</dbReference>
<dbReference type="SUPFAM" id="SSF88946">
    <property type="entry name" value="Sigma2 domain of RNA polymerase sigma factors"/>
    <property type="match status" value="1"/>
</dbReference>
<comment type="similarity">
    <text evidence="1">Belongs to the sigma-70 factor family. ECF subfamily.</text>
</comment>
<dbReference type="InterPro" id="IPR036388">
    <property type="entry name" value="WH-like_DNA-bd_sf"/>
</dbReference>
<dbReference type="InterPro" id="IPR014284">
    <property type="entry name" value="RNA_pol_sigma-70_dom"/>
</dbReference>
<dbReference type="EMBL" id="FWXT01000001">
    <property type="protein sequence ID" value="SMC70694.1"/>
    <property type="molecule type" value="Genomic_DNA"/>
</dbReference>
<evidence type="ECO:0000256" key="2">
    <source>
        <dbReference type="ARBA" id="ARBA00023015"/>
    </source>
</evidence>
<evidence type="ECO:0000313" key="7">
    <source>
        <dbReference type="EMBL" id="SMC70694.1"/>
    </source>
</evidence>
<evidence type="ECO:0000256" key="4">
    <source>
        <dbReference type="ARBA" id="ARBA00023163"/>
    </source>
</evidence>
<feature type="domain" description="RNA polymerase sigma-70 region 2" evidence="5">
    <location>
        <begin position="29"/>
        <end position="94"/>
    </location>
</feature>
<dbReference type="InterPro" id="IPR007627">
    <property type="entry name" value="RNA_pol_sigma70_r2"/>
</dbReference>
<dbReference type="NCBIfam" id="TIGR02937">
    <property type="entry name" value="sigma70-ECF"/>
    <property type="match status" value="1"/>
</dbReference>
<dbReference type="GO" id="GO:0016987">
    <property type="term" value="F:sigma factor activity"/>
    <property type="evidence" value="ECO:0007669"/>
    <property type="project" value="UniProtKB-KW"/>
</dbReference>
<protein>
    <submittedName>
        <fullName evidence="7">Sigma-70 region 2</fullName>
    </submittedName>
</protein>